<dbReference type="EMBL" id="JH413801">
    <property type="protein sequence ID" value="EHL32252.1"/>
    <property type="molecule type" value="Genomic_DNA"/>
</dbReference>
<dbReference type="AlphaFoldDB" id="G9EKA1"/>
<keyword evidence="3" id="KW-1185">Reference proteome</keyword>
<proteinExistence type="predicted"/>
<evidence type="ECO:0000256" key="1">
    <source>
        <dbReference type="SAM" id="MobiDB-lite"/>
    </source>
</evidence>
<protein>
    <submittedName>
        <fullName evidence="2">Uncharacterized protein</fullName>
    </submittedName>
</protein>
<evidence type="ECO:0000313" key="2">
    <source>
        <dbReference type="EMBL" id="EHL32252.1"/>
    </source>
</evidence>
<dbReference type="Proteomes" id="UP000002770">
    <property type="component" value="Unassembled WGS sequence"/>
</dbReference>
<gene>
    <name evidence="2" type="ORF">LDG_5625</name>
</gene>
<sequence>MIAPPIKSIRFTSGLKIAAIISKGENSKHFPLSKKCFPASEKSNLSNSENPIKSSPPALTNRDIVPRESRIGAVIIDAARRLKSLPDWYEEKKLTFLFESNKGISVAPINFSLVFLWSVIGNLQKLSLIIRHKVKKTNKLLFYIKLGHRQCKQNARLTKSPTRTVITQCNPIHDSIIADCTLEKKIWLLIGFGSN</sequence>
<dbReference type="HOGENOM" id="CLU_1394823_0_0_6"/>
<accession>G9EKA1</accession>
<feature type="region of interest" description="Disordered" evidence="1">
    <location>
        <begin position="40"/>
        <end position="60"/>
    </location>
</feature>
<organism evidence="2 3">
    <name type="scientific">Legionella drancourtii LLAP12</name>
    <dbReference type="NCBI Taxonomy" id="658187"/>
    <lineage>
        <taxon>Bacteria</taxon>
        <taxon>Pseudomonadati</taxon>
        <taxon>Pseudomonadota</taxon>
        <taxon>Gammaproteobacteria</taxon>
        <taxon>Legionellales</taxon>
        <taxon>Legionellaceae</taxon>
        <taxon>Legionella</taxon>
    </lineage>
</organism>
<dbReference type="InParanoid" id="G9EKA1"/>
<reference evidence="2 3" key="1">
    <citation type="journal article" date="2011" name="BMC Genomics">
        <title>Insight into cross-talk between intra-amoebal pathogens.</title>
        <authorList>
            <person name="Gimenez G."/>
            <person name="Bertelli C."/>
            <person name="Moliner C."/>
            <person name="Robert C."/>
            <person name="Raoult D."/>
            <person name="Fournier P.E."/>
            <person name="Greub G."/>
        </authorList>
    </citation>
    <scope>NUCLEOTIDE SEQUENCE [LARGE SCALE GENOMIC DNA]</scope>
    <source>
        <strain evidence="2 3">LLAP12</strain>
    </source>
</reference>
<name>G9EKA1_9GAMM</name>
<dbReference type="STRING" id="658187.LDG_5625"/>
<feature type="compositionally biased region" description="Polar residues" evidence="1">
    <location>
        <begin position="41"/>
        <end position="53"/>
    </location>
</feature>
<evidence type="ECO:0000313" key="3">
    <source>
        <dbReference type="Proteomes" id="UP000002770"/>
    </source>
</evidence>